<proteinExistence type="predicted"/>
<comment type="caution">
    <text evidence="1">The sequence shown here is derived from an EMBL/GenBank/DDBJ whole genome shotgun (WGS) entry which is preliminary data.</text>
</comment>
<dbReference type="SUPFAM" id="SSF48619">
    <property type="entry name" value="Phospholipase A2, PLA2"/>
    <property type="match status" value="1"/>
</dbReference>
<dbReference type="RefSeq" id="WP_194931697.1">
    <property type="nucleotide sequence ID" value="NZ_JADLZT010000007.1"/>
</dbReference>
<reference evidence="1 2" key="1">
    <citation type="submission" date="2020-11" db="EMBL/GenBank/DDBJ databases">
        <title>Draft Genome Sequence and Secondary Metabolite Biosynthetic Potential of the Lysobacter niastensis Type strain DSM 18481.</title>
        <authorList>
            <person name="Turrini P."/>
            <person name="Artuso I."/>
            <person name="Tescari M."/>
            <person name="Lugli G.A."/>
            <person name="Frangipani E."/>
            <person name="Ventura M."/>
            <person name="Visca P."/>
        </authorList>
    </citation>
    <scope>NUCLEOTIDE SEQUENCE [LARGE SCALE GENOMIC DNA]</scope>
    <source>
        <strain evidence="1 2">DSM 18481</strain>
    </source>
</reference>
<sequence>MLSLLLCACATTQELKPFSTDGCSLFPDRCGEKDWCRCCLLHDLAYWKGGTAEQRRKADDELYVCVHKAAAGSGLAGLMYSGVRMGGTPHLPSWFRWGYGWPYGRGYRPLSPAEAAVADALAKAYTDETNHEMACPAKP</sequence>
<dbReference type="EMBL" id="JADLZT010000007">
    <property type="protein sequence ID" value="MBF6025090.1"/>
    <property type="molecule type" value="Genomic_DNA"/>
</dbReference>
<organism evidence="1 2">
    <name type="scientific">Lysobacter niastensis</name>
    <dbReference type="NCBI Taxonomy" id="380629"/>
    <lineage>
        <taxon>Bacteria</taxon>
        <taxon>Pseudomonadati</taxon>
        <taxon>Pseudomonadota</taxon>
        <taxon>Gammaproteobacteria</taxon>
        <taxon>Lysobacterales</taxon>
        <taxon>Lysobacteraceae</taxon>
        <taxon>Lysobacter</taxon>
    </lineage>
</organism>
<name>A0ABS0B7U7_9GAMM</name>
<accession>A0ABS0B7U7</accession>
<dbReference type="Proteomes" id="UP001429984">
    <property type="component" value="Unassembled WGS sequence"/>
</dbReference>
<evidence type="ECO:0000313" key="1">
    <source>
        <dbReference type="EMBL" id="MBF6025090.1"/>
    </source>
</evidence>
<protein>
    <submittedName>
        <fullName evidence="1">FAD-binding oxidoreductase</fullName>
    </submittedName>
</protein>
<gene>
    <name evidence="1" type="ORF">IU514_13745</name>
</gene>
<evidence type="ECO:0000313" key="2">
    <source>
        <dbReference type="Proteomes" id="UP001429984"/>
    </source>
</evidence>
<dbReference type="InterPro" id="IPR036444">
    <property type="entry name" value="PLipase_A2_dom_sf"/>
</dbReference>
<keyword evidence="2" id="KW-1185">Reference proteome</keyword>